<accession>A0A8C1MHX6</accession>
<keyword evidence="9" id="KW-1185">Reference proteome</keyword>
<proteinExistence type="inferred from homology"/>
<feature type="compositionally biased region" description="Acidic residues" evidence="5">
    <location>
        <begin position="139"/>
        <end position="149"/>
    </location>
</feature>
<dbReference type="Gene3D" id="2.60.120.40">
    <property type="match status" value="1"/>
</dbReference>
<evidence type="ECO:0000259" key="7">
    <source>
        <dbReference type="PROSITE" id="PS50049"/>
    </source>
</evidence>
<evidence type="ECO:0000256" key="2">
    <source>
        <dbReference type="ARBA" id="ARBA00008670"/>
    </source>
</evidence>
<protein>
    <submittedName>
        <fullName evidence="8">Si:dkey-86e18.1</fullName>
    </submittedName>
</protein>
<dbReference type="GO" id="GO:0043123">
    <property type="term" value="P:positive regulation of canonical NF-kappaB signal transduction"/>
    <property type="evidence" value="ECO:0007669"/>
    <property type="project" value="TreeGrafter"/>
</dbReference>
<evidence type="ECO:0000256" key="3">
    <source>
        <dbReference type="ARBA" id="ARBA00022514"/>
    </source>
</evidence>
<evidence type="ECO:0000256" key="6">
    <source>
        <dbReference type="SAM" id="Phobius"/>
    </source>
</evidence>
<dbReference type="Pfam" id="PF06246">
    <property type="entry name" value="Isy1"/>
    <property type="match status" value="1"/>
</dbReference>
<dbReference type="GO" id="GO:0008625">
    <property type="term" value="P:extrinsic apoptotic signaling pathway via death domain receptors"/>
    <property type="evidence" value="ECO:0007669"/>
    <property type="project" value="TreeGrafter"/>
</dbReference>
<dbReference type="GO" id="GO:0005615">
    <property type="term" value="C:extracellular space"/>
    <property type="evidence" value="ECO:0007669"/>
    <property type="project" value="UniProtKB-KW"/>
</dbReference>
<reference evidence="8" key="1">
    <citation type="submission" date="2025-08" db="UniProtKB">
        <authorList>
            <consortium name="Ensembl"/>
        </authorList>
    </citation>
    <scope>IDENTIFICATION</scope>
</reference>
<dbReference type="SMART" id="SM00207">
    <property type="entry name" value="TNF"/>
    <property type="match status" value="1"/>
</dbReference>
<dbReference type="CDD" id="cd00184">
    <property type="entry name" value="TNF"/>
    <property type="match status" value="1"/>
</dbReference>
<dbReference type="Ensembl" id="ENSCCRT00010084328.1">
    <property type="protein sequence ID" value="ENSCCRP00010076097.1"/>
    <property type="gene ID" value="ENSCCRG00010033161.1"/>
</dbReference>
<dbReference type="InterPro" id="IPR008983">
    <property type="entry name" value="Tumour_necrosis_fac-like_dom"/>
</dbReference>
<dbReference type="GO" id="GO:0005125">
    <property type="term" value="F:cytokine activity"/>
    <property type="evidence" value="ECO:0007669"/>
    <property type="project" value="UniProtKB-KW"/>
</dbReference>
<feature type="domain" description="THD" evidence="7">
    <location>
        <begin position="345"/>
        <end position="484"/>
    </location>
</feature>
<comment type="subcellular location">
    <subcellularLocation>
        <location evidence="1">Membrane</location>
    </subcellularLocation>
</comment>
<keyword evidence="3" id="KW-0202">Cytokine</keyword>
<dbReference type="InterPro" id="IPR006052">
    <property type="entry name" value="TNF_dom"/>
</dbReference>
<organism evidence="8 9">
    <name type="scientific">Cyprinus carpio</name>
    <name type="common">Common carp</name>
    <dbReference type="NCBI Taxonomy" id="7962"/>
    <lineage>
        <taxon>Eukaryota</taxon>
        <taxon>Metazoa</taxon>
        <taxon>Chordata</taxon>
        <taxon>Craniata</taxon>
        <taxon>Vertebrata</taxon>
        <taxon>Euteleostomi</taxon>
        <taxon>Actinopterygii</taxon>
        <taxon>Neopterygii</taxon>
        <taxon>Teleostei</taxon>
        <taxon>Ostariophysi</taxon>
        <taxon>Cypriniformes</taxon>
        <taxon>Cyprinidae</taxon>
        <taxon>Cyprininae</taxon>
        <taxon>Cyprinus</taxon>
    </lineage>
</organism>
<evidence type="ECO:0000256" key="4">
    <source>
        <dbReference type="ARBA" id="ARBA00023136"/>
    </source>
</evidence>
<keyword evidence="6" id="KW-0812">Transmembrane</keyword>
<evidence type="ECO:0000313" key="8">
    <source>
        <dbReference type="Ensembl" id="ENSCCRP00010076097.1"/>
    </source>
</evidence>
<dbReference type="SUPFAM" id="SSF49842">
    <property type="entry name" value="TNF-like"/>
    <property type="match status" value="1"/>
</dbReference>
<dbReference type="GO" id="GO:0016020">
    <property type="term" value="C:membrane"/>
    <property type="evidence" value="ECO:0007669"/>
    <property type="project" value="UniProtKB-SubCell"/>
</dbReference>
<dbReference type="Pfam" id="PF00229">
    <property type="entry name" value="TNF"/>
    <property type="match status" value="1"/>
</dbReference>
<dbReference type="GO" id="GO:0000350">
    <property type="term" value="P:generation of catalytic spliceosome for second transesterification step"/>
    <property type="evidence" value="ECO:0007669"/>
    <property type="project" value="InterPro"/>
</dbReference>
<feature type="region of interest" description="Disordered" evidence="5">
    <location>
        <begin position="102"/>
        <end position="165"/>
    </location>
</feature>
<dbReference type="GO" id="GO:0005164">
    <property type="term" value="F:tumor necrosis factor receptor binding"/>
    <property type="evidence" value="ECO:0007669"/>
    <property type="project" value="InterPro"/>
</dbReference>
<evidence type="ECO:0000256" key="5">
    <source>
        <dbReference type="SAM" id="MobiDB-lite"/>
    </source>
</evidence>
<dbReference type="InterPro" id="IPR009360">
    <property type="entry name" value="Isy1"/>
</dbReference>
<dbReference type="PROSITE" id="PS50049">
    <property type="entry name" value="THD_2"/>
    <property type="match status" value="1"/>
</dbReference>
<name>A0A8C1MHX6_CYPCA</name>
<sequence>MARNEEKQCGRLNRLWLQKEREEGRIKDVHVARPKLATLNSAAAVKKWMPSIKKEIEYCLQQSQLSHYPERKIDEFHQHIEKLETEYKRYLKKLRSLDPTCKHKPWEPRAYAKRRQDPCSNQNTSKKLCRHSPSGPSREEEDVNEDTNPEEAGNHRSHSNIQELPTPLAPATTRASELPDQDLPLCFDQSRLAVAVASSRVALAGQQQDTDMNGNLSHSPQPVFMVDSGGGHPKQHRYYHQQLPRPPVPRPPVPRPPVPCWTFPPARAEMKNRGWGRMNGGIAWVLTLILLLVFAALGLGAYQILRLQTEMERLTQEIPTQMQSPAPQKQIGLNPAELNKNKQNSAAHLIGRADQSTSSGILKWEANLGDAFTEGVKYINGGLQVNKTGLYFVYSRVEFLSPKCNPRDSYTHLMSRQRTGHNRIIMEDHQEGFCTAGSKHPWMTGSHLGSLQHLKQSDWLFVNVSHPHLISKNYHSNYFGLFKIN</sequence>
<dbReference type="AlphaFoldDB" id="A0A8C1MHX6"/>
<evidence type="ECO:0000313" key="9">
    <source>
        <dbReference type="Proteomes" id="UP000694427"/>
    </source>
</evidence>
<evidence type="ECO:0000256" key="1">
    <source>
        <dbReference type="ARBA" id="ARBA00004370"/>
    </source>
</evidence>
<keyword evidence="4 6" id="KW-0472">Membrane</keyword>
<reference evidence="8" key="2">
    <citation type="submission" date="2025-09" db="UniProtKB">
        <authorList>
            <consortium name="Ensembl"/>
        </authorList>
    </citation>
    <scope>IDENTIFICATION</scope>
</reference>
<dbReference type="Proteomes" id="UP000694427">
    <property type="component" value="Unplaced"/>
</dbReference>
<keyword evidence="6" id="KW-1133">Transmembrane helix</keyword>
<feature type="transmembrane region" description="Helical" evidence="6">
    <location>
        <begin position="281"/>
        <end position="305"/>
    </location>
</feature>
<comment type="similarity">
    <text evidence="2">Belongs to the tumor necrosis factor family.</text>
</comment>
<dbReference type="PANTHER" id="PTHR11471">
    <property type="entry name" value="TUMOR NECROSIS FACTOR FAMILY MEMBER"/>
    <property type="match status" value="1"/>
</dbReference>
<dbReference type="GO" id="GO:0006955">
    <property type="term" value="P:immune response"/>
    <property type="evidence" value="ECO:0007669"/>
    <property type="project" value="InterPro"/>
</dbReference>
<dbReference type="PANTHER" id="PTHR11471:SF33">
    <property type="entry name" value="TUMOR NECROSIS FACTOR LIGAND SUPERFAMILY MEMBER 6"/>
    <property type="match status" value="1"/>
</dbReference>